<evidence type="ECO:0000313" key="2">
    <source>
        <dbReference type="EMBL" id="KIX03528.1"/>
    </source>
</evidence>
<keyword evidence="3" id="KW-1185">Reference proteome</keyword>
<dbReference type="Proteomes" id="UP000053617">
    <property type="component" value="Unassembled WGS sequence"/>
</dbReference>
<dbReference type="PANTHER" id="PTHR33112:SF10">
    <property type="entry name" value="TOL"/>
    <property type="match status" value="1"/>
</dbReference>
<dbReference type="PANTHER" id="PTHR33112">
    <property type="entry name" value="DOMAIN PROTEIN, PUTATIVE-RELATED"/>
    <property type="match status" value="1"/>
</dbReference>
<proteinExistence type="predicted"/>
<evidence type="ECO:0000259" key="1">
    <source>
        <dbReference type="Pfam" id="PF06985"/>
    </source>
</evidence>
<reference evidence="2 3" key="1">
    <citation type="submission" date="2015-01" db="EMBL/GenBank/DDBJ databases">
        <title>The Genome Sequence of Rhinocladiella mackenzie CBS 650.93.</title>
        <authorList>
            <consortium name="The Broad Institute Genomics Platform"/>
            <person name="Cuomo C."/>
            <person name="de Hoog S."/>
            <person name="Gorbushina A."/>
            <person name="Stielow B."/>
            <person name="Teixiera M."/>
            <person name="Abouelleil A."/>
            <person name="Chapman S.B."/>
            <person name="Priest M."/>
            <person name="Young S.K."/>
            <person name="Wortman J."/>
            <person name="Nusbaum C."/>
            <person name="Birren B."/>
        </authorList>
    </citation>
    <scope>NUCLEOTIDE SEQUENCE [LARGE SCALE GENOMIC DNA]</scope>
    <source>
        <strain evidence="2 3">CBS 650.93</strain>
    </source>
</reference>
<accession>A0A0D2GZF1</accession>
<dbReference type="VEuPathDB" id="FungiDB:Z518_07081"/>
<sequence>MLEEPQQNTLLPMFINIAPLRYGTGYDSCEVELNFASAADLSGNTLRPRELCAKTQTDFAIVDGWIEKCTKDHKKCGMDSGGWYPSRLLYLRPRGPKARLVLSKDHPPKGHYITLSHRWGVESYTKLTSTTIQELQATIDIVSLPQIFQDTITIALHLGIYYLWIDTLCIKQDKDGRSDLRNELQDMEKIYSCAFLNVSATMSIDGSESLIMDRSPDPHYPSELELIANDTRQKFMIVDGDMWSDEIDNAPLNKRGWVFQERFMARRILHFGRHQMGWECCELAALEMFPNGLPRTSAMSFISKPKIETAMATLIQNPDRVDDTHFVELWQLLVHEYSKCTLTYSEDKLIAFSGIAKRMTRHRNDYYIAGMWKKSMVYDLGWWRPTEVRMALPIRLTPFRAPSWSWASVDGETLFPSTFGGVQAHFAEVEEVLEPIENDRSAPTTGILIRIRGLGLPLKVLWCEERITSFEVAGVRFCTGDSPRDSLISLEYPQEEVQELIQRGRLSFLPLFATSYLIHGAVLTKTRGVGTHRRLGAVEIPVMIESDFTTSMSMGEGSGQKEQWNLFQMDGPTRKLPGSTDQTTHVSSYWSRSAVKLLHLLYSAPTRRIIDIY</sequence>
<dbReference type="Pfam" id="PF06985">
    <property type="entry name" value="HET"/>
    <property type="match status" value="1"/>
</dbReference>
<organism evidence="2 3">
    <name type="scientific">Rhinocladiella mackenziei CBS 650.93</name>
    <dbReference type="NCBI Taxonomy" id="1442369"/>
    <lineage>
        <taxon>Eukaryota</taxon>
        <taxon>Fungi</taxon>
        <taxon>Dikarya</taxon>
        <taxon>Ascomycota</taxon>
        <taxon>Pezizomycotina</taxon>
        <taxon>Eurotiomycetes</taxon>
        <taxon>Chaetothyriomycetidae</taxon>
        <taxon>Chaetothyriales</taxon>
        <taxon>Herpotrichiellaceae</taxon>
        <taxon>Rhinocladiella</taxon>
    </lineage>
</organism>
<feature type="domain" description="Heterokaryon incompatibility" evidence="1">
    <location>
        <begin position="112"/>
        <end position="261"/>
    </location>
</feature>
<gene>
    <name evidence="2" type="ORF">Z518_07081</name>
</gene>
<dbReference type="AlphaFoldDB" id="A0A0D2GZF1"/>
<dbReference type="GeneID" id="25295152"/>
<dbReference type="EMBL" id="KN847479">
    <property type="protein sequence ID" value="KIX03528.1"/>
    <property type="molecule type" value="Genomic_DNA"/>
</dbReference>
<protein>
    <recommendedName>
        <fullName evidence="1">Heterokaryon incompatibility domain-containing protein</fullName>
    </recommendedName>
</protein>
<evidence type="ECO:0000313" key="3">
    <source>
        <dbReference type="Proteomes" id="UP000053617"/>
    </source>
</evidence>
<dbReference type="RefSeq" id="XP_013270664.1">
    <property type="nucleotide sequence ID" value="XM_013415210.1"/>
</dbReference>
<name>A0A0D2GZF1_9EURO</name>
<dbReference type="HOGENOM" id="CLU_002639_3_0_1"/>
<dbReference type="InterPro" id="IPR010730">
    <property type="entry name" value="HET"/>
</dbReference>
<dbReference type="OrthoDB" id="5362512at2759"/>
<dbReference type="STRING" id="1442369.A0A0D2GZF1"/>